<protein>
    <recommendedName>
        <fullName evidence="9">MICOS complex subunit MIC10</fullName>
    </recommendedName>
</protein>
<evidence type="ECO:0000313" key="10">
    <source>
        <dbReference type="EMBL" id="KAA3680967.1"/>
    </source>
</evidence>
<evidence type="ECO:0000256" key="8">
    <source>
        <dbReference type="ARBA" id="ARBA00023136"/>
    </source>
</evidence>
<gene>
    <name evidence="10" type="ORF">DEA37_0008415</name>
</gene>
<keyword evidence="11" id="KW-1185">Reference proteome</keyword>
<comment type="function">
    <text evidence="1 9">Component of the MICOS complex, a large protein complex of the mitochondrial inner membrane that plays crucial roles in the maintenance of crista junctions, inner membrane architecture, and formation of contact sites to the outer membrane.</text>
</comment>
<comment type="subunit">
    <text evidence="9">Component of the mitochondrial contact site and cristae organizing system (MICOS) complex.</text>
</comment>
<evidence type="ECO:0000256" key="5">
    <source>
        <dbReference type="ARBA" id="ARBA00022792"/>
    </source>
</evidence>
<evidence type="ECO:0000256" key="3">
    <source>
        <dbReference type="ARBA" id="ARBA00006792"/>
    </source>
</evidence>
<dbReference type="EMBL" id="QNGE01000310">
    <property type="protein sequence ID" value="KAA3680967.1"/>
    <property type="molecule type" value="Genomic_DNA"/>
</dbReference>
<evidence type="ECO:0000256" key="1">
    <source>
        <dbReference type="ARBA" id="ARBA00002689"/>
    </source>
</evidence>
<keyword evidence="6" id="KW-1133">Transmembrane helix</keyword>
<dbReference type="InterPro" id="IPR007512">
    <property type="entry name" value="Mic10"/>
</dbReference>
<evidence type="ECO:0000313" key="11">
    <source>
        <dbReference type="Proteomes" id="UP000324629"/>
    </source>
</evidence>
<comment type="caution">
    <text evidence="10">The sequence shown here is derived from an EMBL/GenBank/DDBJ whole genome shotgun (WGS) entry which is preliminary data.</text>
</comment>
<comment type="similarity">
    <text evidence="3 9">Belongs to the MICOS complex subunit Mic10 family.</text>
</comment>
<dbReference type="AlphaFoldDB" id="A0A5J4NZ14"/>
<dbReference type="GO" id="GO:0061617">
    <property type="term" value="C:MICOS complex"/>
    <property type="evidence" value="ECO:0007669"/>
    <property type="project" value="UniProtKB-UniRule"/>
</dbReference>
<evidence type="ECO:0000256" key="7">
    <source>
        <dbReference type="ARBA" id="ARBA00023128"/>
    </source>
</evidence>
<dbReference type="PANTHER" id="PTHR21304">
    <property type="entry name" value="MICOS COMPLEX SUBUNIT MIC10"/>
    <property type="match status" value="1"/>
</dbReference>
<accession>A0A5J4NZ14</accession>
<dbReference type="Proteomes" id="UP000324629">
    <property type="component" value="Unassembled WGS sequence"/>
</dbReference>
<evidence type="ECO:0000256" key="9">
    <source>
        <dbReference type="RuleBase" id="RU363011"/>
    </source>
</evidence>
<keyword evidence="8" id="KW-0472">Membrane</keyword>
<name>A0A5J4NZ14_9TREM</name>
<keyword evidence="5 9" id="KW-0999">Mitochondrion inner membrane</keyword>
<evidence type="ECO:0000256" key="4">
    <source>
        <dbReference type="ARBA" id="ARBA00022692"/>
    </source>
</evidence>
<evidence type="ECO:0000256" key="6">
    <source>
        <dbReference type="ARBA" id="ARBA00022989"/>
    </source>
</evidence>
<keyword evidence="4" id="KW-0812">Transmembrane</keyword>
<feature type="non-terminal residue" evidence="10">
    <location>
        <position position="1"/>
    </location>
</feature>
<dbReference type="Pfam" id="PF04418">
    <property type="entry name" value="DUF543"/>
    <property type="match status" value="1"/>
</dbReference>
<evidence type="ECO:0000256" key="2">
    <source>
        <dbReference type="ARBA" id="ARBA00004434"/>
    </source>
</evidence>
<sequence length="69" mass="7499">RPVQLKHSIGSGATIGIIVSVLLAKRRPWPVVFGTGLGLGMGISNCNNDFKQPLPLISHQVNCRNFWTS</sequence>
<keyword evidence="7 9" id="KW-0496">Mitochondrion</keyword>
<proteinExistence type="inferred from homology"/>
<comment type="subcellular location">
    <subcellularLocation>
        <location evidence="2 9">Mitochondrion inner membrane</location>
        <topology evidence="2 9">Single-pass membrane protein</topology>
    </subcellularLocation>
</comment>
<dbReference type="PANTHER" id="PTHR21304:SF0">
    <property type="entry name" value="MICOS COMPLEX SUBUNIT MIC10"/>
    <property type="match status" value="1"/>
</dbReference>
<reference evidence="10 11" key="1">
    <citation type="journal article" date="2019" name="Gigascience">
        <title>Whole-genome sequence of the oriental lung fluke Paragonimus westermani.</title>
        <authorList>
            <person name="Oey H."/>
            <person name="Zakrzewski M."/>
            <person name="Narain K."/>
            <person name="Devi K.R."/>
            <person name="Agatsuma T."/>
            <person name="Nawaratna S."/>
            <person name="Gobert G.N."/>
            <person name="Jones M.K."/>
            <person name="Ragan M.A."/>
            <person name="McManus D.P."/>
            <person name="Krause L."/>
        </authorList>
    </citation>
    <scope>NUCLEOTIDE SEQUENCE [LARGE SCALE GENOMIC DNA]</scope>
    <source>
        <strain evidence="10 11">IND2009</strain>
    </source>
</reference>
<organism evidence="10 11">
    <name type="scientific">Paragonimus westermani</name>
    <dbReference type="NCBI Taxonomy" id="34504"/>
    <lineage>
        <taxon>Eukaryota</taxon>
        <taxon>Metazoa</taxon>
        <taxon>Spiralia</taxon>
        <taxon>Lophotrochozoa</taxon>
        <taxon>Platyhelminthes</taxon>
        <taxon>Trematoda</taxon>
        <taxon>Digenea</taxon>
        <taxon>Plagiorchiida</taxon>
        <taxon>Troglotremata</taxon>
        <taxon>Troglotrematidae</taxon>
        <taxon>Paragonimus</taxon>
    </lineage>
</organism>